<reference evidence="1 2" key="1">
    <citation type="submission" date="2018-10" db="EMBL/GenBank/DDBJ databases">
        <title>Isolation of pseudouridimycin from Streptomyces albus DSM 40763.</title>
        <authorList>
            <person name="Rosenqvist P."/>
            <person name="Metsae-Ketelae M."/>
            <person name="Virta P."/>
        </authorList>
    </citation>
    <scope>NUCLEOTIDE SEQUENCE [LARGE SCALE GENOMIC DNA]</scope>
    <source>
        <strain evidence="1 2">DSM 40763</strain>
    </source>
</reference>
<gene>
    <name evidence="1" type="ORF">D8771_18605</name>
</gene>
<dbReference type="RefSeq" id="WP_016472113.1">
    <property type="nucleotide sequence ID" value="NZ_BBQG01000007.1"/>
</dbReference>
<dbReference type="EMBL" id="RCIY01000065">
    <property type="protein sequence ID" value="TGG81440.1"/>
    <property type="molecule type" value="Genomic_DNA"/>
</dbReference>
<dbReference type="GeneID" id="75182628"/>
<comment type="caution">
    <text evidence="1">The sequence shown here is derived from an EMBL/GenBank/DDBJ whole genome shotgun (WGS) entry which is preliminary data.</text>
</comment>
<sequence>MTTTGNSGHSGYFEELADRLRAHGMDEERVTATITELRGHTAESGTAPAEEFGPADEFAAQLAARGADAAEPHAGAERWVFTSDIYADRDLLARFGQQGWEVERIDRLGRFVCRRATERPMRWEYRREYVRRSRRAALAAELAPDGWEPCGSWTTLSYFKRPVSVSAGPAAELAETPRTPERRTYFTSRTHALIAVGVVSWAVLVVVLVTADADTRLWVSVLVGGLIGAAAGWAGARKDHRKGTTGTVKGVTGPS</sequence>
<dbReference type="AlphaFoldDB" id="A0A6C1C4X8"/>
<accession>A0A6C1C4X8</accession>
<protein>
    <submittedName>
        <fullName evidence="1">Uncharacterized protein</fullName>
    </submittedName>
</protein>
<evidence type="ECO:0000313" key="2">
    <source>
        <dbReference type="Proteomes" id="UP000298111"/>
    </source>
</evidence>
<proteinExistence type="predicted"/>
<evidence type="ECO:0000313" key="1">
    <source>
        <dbReference type="EMBL" id="TGG81440.1"/>
    </source>
</evidence>
<dbReference type="Proteomes" id="UP000298111">
    <property type="component" value="Unassembled WGS sequence"/>
</dbReference>
<name>A0A6C1C4X8_9ACTN</name>
<organism evidence="1 2">
    <name type="scientific">Streptomyces albus</name>
    <dbReference type="NCBI Taxonomy" id="1888"/>
    <lineage>
        <taxon>Bacteria</taxon>
        <taxon>Bacillati</taxon>
        <taxon>Actinomycetota</taxon>
        <taxon>Actinomycetes</taxon>
        <taxon>Kitasatosporales</taxon>
        <taxon>Streptomycetaceae</taxon>
        <taxon>Streptomyces</taxon>
    </lineage>
</organism>